<sequence>MVRGYRTISREAASLLAGLPPWDLEATVLARMHDLRVEMQRSGETPLPRQVAVWRTEFRQDLGVAWRLRLSQLSAGHAIIWSASIKEERTPECRHCVDTVEHRVEVCPTAQNTAGSPWRLSVVATSRAGPWFRPWSGAKRGGGR</sequence>
<proteinExistence type="predicted"/>
<accession>A0AAD8DYF2</accession>
<evidence type="ECO:0000313" key="2">
    <source>
        <dbReference type="Proteomes" id="UP001231518"/>
    </source>
</evidence>
<evidence type="ECO:0008006" key="3">
    <source>
        <dbReference type="Google" id="ProtNLM"/>
    </source>
</evidence>
<comment type="caution">
    <text evidence="1">The sequence shown here is derived from an EMBL/GenBank/DDBJ whole genome shotgun (WGS) entry which is preliminary data.</text>
</comment>
<gene>
    <name evidence="1" type="ORF">PYW07_017302</name>
</gene>
<evidence type="ECO:0000313" key="1">
    <source>
        <dbReference type="EMBL" id="KAJ8730264.1"/>
    </source>
</evidence>
<dbReference type="EMBL" id="JARGEI010000006">
    <property type="protein sequence ID" value="KAJ8730264.1"/>
    <property type="molecule type" value="Genomic_DNA"/>
</dbReference>
<organism evidence="1 2">
    <name type="scientific">Mythimna separata</name>
    <name type="common">Oriental armyworm</name>
    <name type="synonym">Pseudaletia separata</name>
    <dbReference type="NCBI Taxonomy" id="271217"/>
    <lineage>
        <taxon>Eukaryota</taxon>
        <taxon>Metazoa</taxon>
        <taxon>Ecdysozoa</taxon>
        <taxon>Arthropoda</taxon>
        <taxon>Hexapoda</taxon>
        <taxon>Insecta</taxon>
        <taxon>Pterygota</taxon>
        <taxon>Neoptera</taxon>
        <taxon>Endopterygota</taxon>
        <taxon>Lepidoptera</taxon>
        <taxon>Glossata</taxon>
        <taxon>Ditrysia</taxon>
        <taxon>Noctuoidea</taxon>
        <taxon>Noctuidae</taxon>
        <taxon>Noctuinae</taxon>
        <taxon>Hadenini</taxon>
        <taxon>Mythimna</taxon>
    </lineage>
</organism>
<dbReference type="Proteomes" id="UP001231518">
    <property type="component" value="Chromosome 9"/>
</dbReference>
<name>A0AAD8DYF2_MYTSE</name>
<dbReference type="AlphaFoldDB" id="A0AAD8DYF2"/>
<keyword evidence="2" id="KW-1185">Reference proteome</keyword>
<reference evidence="1" key="1">
    <citation type="submission" date="2023-03" db="EMBL/GenBank/DDBJ databases">
        <title>Chromosome-level genomes of two armyworms, Mythimna separata and Mythimna loreyi, provide insights into the biosynthesis and reception of sex pheromones.</title>
        <authorList>
            <person name="Zhao H."/>
        </authorList>
    </citation>
    <scope>NUCLEOTIDE SEQUENCE</scope>
    <source>
        <strain evidence="1">BeijingLab</strain>
        <tissue evidence="1">Pupa</tissue>
    </source>
</reference>
<protein>
    <recommendedName>
        <fullName evidence="3">Reverse transcriptase</fullName>
    </recommendedName>
</protein>